<feature type="transmembrane region" description="Helical" evidence="2">
    <location>
        <begin position="179"/>
        <end position="204"/>
    </location>
</feature>
<evidence type="ECO:0000313" key="4">
    <source>
        <dbReference type="Proteomes" id="UP000051790"/>
    </source>
</evidence>
<protein>
    <recommendedName>
        <fullName evidence="5">Membrane protein 6-pyruvoyl-tetrahydropterin synthase-related domain-containing protein</fullName>
    </recommendedName>
</protein>
<evidence type="ECO:0008006" key="5">
    <source>
        <dbReference type="Google" id="ProtNLM"/>
    </source>
</evidence>
<proteinExistence type="predicted"/>
<feature type="transmembrane region" description="Helical" evidence="2">
    <location>
        <begin position="313"/>
        <end position="333"/>
    </location>
</feature>
<feature type="transmembrane region" description="Helical" evidence="2">
    <location>
        <begin position="150"/>
        <end position="167"/>
    </location>
</feature>
<name>A0A0R1QLP0_9LACO</name>
<evidence type="ECO:0000256" key="1">
    <source>
        <dbReference type="SAM" id="MobiDB-lite"/>
    </source>
</evidence>
<feature type="transmembrane region" description="Helical" evidence="2">
    <location>
        <begin position="280"/>
        <end position="301"/>
    </location>
</feature>
<comment type="caution">
    <text evidence="3">The sequence shown here is derived from an EMBL/GenBank/DDBJ whole genome shotgun (WGS) entry which is preliminary data.</text>
</comment>
<feature type="transmembrane region" description="Helical" evidence="2">
    <location>
        <begin position="75"/>
        <end position="95"/>
    </location>
</feature>
<feature type="transmembrane region" description="Helical" evidence="2">
    <location>
        <begin position="345"/>
        <end position="363"/>
    </location>
</feature>
<sequence length="579" mass="64220">MTSKKQTYFHLLILLGIAVVICLPFLTMGKIYNQDDFLFHKARMLAYYTSVMKDHDFLPRVLPSMAGGFGYAVDIFYNSFTLLPFVLFKAVLGGFVLPYNLYLLTLTITTSLMAYGCARKVFKPQQALLGAVLYATNTYRLIDLFVRGDIGESLAIMLLPLVVLGFYRSLQPESHWRTLAIGMTLLFIAHPLSAGIVTILMICFDAYRAITHQLTKIQFLTQGRAALTAMILTLFLTGPMLEQAAYQKLQLSRAPALWPVGLNFSLAKLLSNSLSNASGVWAKISPSVGPLALLILIFALFQFKTSSKSDRQLTAVTWLIFILSSNLMLWPIVQHSFLATLQFEWRLLMVAALLSAMLAMRLIHHHHIALIAFATLLALSFNYAVVNSLKAQDSILVVNNKNANTANNAIGGTYDYLPTSVSPTIATDPHRSTFAKAESGITLAGFGTRTGQQSNGAETYEIASTSKQSGIILLPKIAYKGYTVSSTNKTYQVQNVNGLLGVKVGRSHPSALTVQYTGTWIQHLTTLISLIFALGLLWTWWRLKHHPRQPFIKSKLNQSPPGRFANHKTPKIKPYTTTQ</sequence>
<evidence type="ECO:0000313" key="3">
    <source>
        <dbReference type="EMBL" id="KRL41576.1"/>
    </source>
</evidence>
<keyword evidence="4" id="KW-1185">Reference proteome</keyword>
<feature type="transmembrane region" description="Helical" evidence="2">
    <location>
        <begin position="520"/>
        <end position="541"/>
    </location>
</feature>
<feature type="transmembrane region" description="Helical" evidence="2">
    <location>
        <begin position="6"/>
        <end position="26"/>
    </location>
</feature>
<accession>A0A0R1QLP0</accession>
<feature type="transmembrane region" description="Helical" evidence="2">
    <location>
        <begin position="368"/>
        <end position="386"/>
    </location>
</feature>
<gene>
    <name evidence="3" type="ORF">FD01_GL002159</name>
</gene>
<feature type="transmembrane region" description="Helical" evidence="2">
    <location>
        <begin position="225"/>
        <end position="241"/>
    </location>
</feature>
<keyword evidence="2" id="KW-0812">Transmembrane</keyword>
<dbReference type="RefSeq" id="WP_056964708.1">
    <property type="nucleotide sequence ID" value="NZ_AZEU01000247.1"/>
</dbReference>
<evidence type="ECO:0000256" key="2">
    <source>
        <dbReference type="SAM" id="Phobius"/>
    </source>
</evidence>
<reference evidence="3 4" key="1">
    <citation type="journal article" date="2015" name="Genome Announc.">
        <title>Expanding the biotechnology potential of lactobacilli through comparative genomics of 213 strains and associated genera.</title>
        <authorList>
            <person name="Sun Z."/>
            <person name="Harris H.M."/>
            <person name="McCann A."/>
            <person name="Guo C."/>
            <person name="Argimon S."/>
            <person name="Zhang W."/>
            <person name="Yang X."/>
            <person name="Jeffery I.B."/>
            <person name="Cooney J.C."/>
            <person name="Kagawa T.F."/>
            <person name="Liu W."/>
            <person name="Song Y."/>
            <person name="Salvetti E."/>
            <person name="Wrobel A."/>
            <person name="Rasinkangas P."/>
            <person name="Parkhill J."/>
            <person name="Rea M.C."/>
            <person name="O'Sullivan O."/>
            <person name="Ritari J."/>
            <person name="Douillard F.P."/>
            <person name="Paul Ross R."/>
            <person name="Yang R."/>
            <person name="Briner A.E."/>
            <person name="Felis G.E."/>
            <person name="de Vos W.M."/>
            <person name="Barrangou R."/>
            <person name="Klaenhammer T.R."/>
            <person name="Caufield P.W."/>
            <person name="Cui Y."/>
            <person name="Zhang H."/>
            <person name="O'Toole P.W."/>
        </authorList>
    </citation>
    <scope>NUCLEOTIDE SEQUENCE [LARGE SCALE GENOMIC DNA]</scope>
    <source>
        <strain evidence="3 4">DSM 13343</strain>
    </source>
</reference>
<dbReference type="EMBL" id="AZEU01000247">
    <property type="protein sequence ID" value="KRL41576.1"/>
    <property type="molecule type" value="Genomic_DNA"/>
</dbReference>
<dbReference type="PATRIC" id="fig|1423769.4.peg.2320"/>
<keyword evidence="2" id="KW-0472">Membrane</keyword>
<keyword evidence="2" id="KW-1133">Transmembrane helix</keyword>
<feature type="region of interest" description="Disordered" evidence="1">
    <location>
        <begin position="552"/>
        <end position="579"/>
    </location>
</feature>
<dbReference type="Proteomes" id="UP000051790">
    <property type="component" value="Unassembled WGS sequence"/>
</dbReference>
<dbReference type="OrthoDB" id="9784157at2"/>
<dbReference type="AlphaFoldDB" id="A0A0R1QLP0"/>
<organism evidence="3 4">
    <name type="scientific">Lacticaseibacillus manihotivorans DSM 13343 = JCM 12514</name>
    <dbReference type="NCBI Taxonomy" id="1423769"/>
    <lineage>
        <taxon>Bacteria</taxon>
        <taxon>Bacillati</taxon>
        <taxon>Bacillota</taxon>
        <taxon>Bacilli</taxon>
        <taxon>Lactobacillales</taxon>
        <taxon>Lactobacillaceae</taxon>
        <taxon>Lacticaseibacillus</taxon>
    </lineage>
</organism>